<dbReference type="InterPro" id="IPR036470">
    <property type="entry name" value="Elicitin_sf"/>
</dbReference>
<evidence type="ECO:0000313" key="12">
    <source>
        <dbReference type="Proteomes" id="UP000437068"/>
    </source>
</evidence>
<gene>
    <name evidence="10" type="ORF">PF001_g27680</name>
    <name evidence="9" type="ORF">PF004_g27266</name>
    <name evidence="8" type="ORF">PF005_g28165</name>
</gene>
<evidence type="ECO:0000313" key="10">
    <source>
        <dbReference type="EMBL" id="KAE9273039.1"/>
    </source>
</evidence>
<keyword evidence="5 6" id="KW-1015">Disulfide bond</keyword>
<dbReference type="OrthoDB" id="97040at2759"/>
<dbReference type="GO" id="GO:0005576">
    <property type="term" value="C:extracellular region"/>
    <property type="evidence" value="ECO:0007669"/>
    <property type="project" value="UniProtKB-SubCell"/>
</dbReference>
<comment type="subcellular location">
    <subcellularLocation>
        <location evidence="1 6">Secreted</location>
    </subcellularLocation>
</comment>
<keyword evidence="3 6" id="KW-0964">Secreted</keyword>
<dbReference type="PROSITE" id="PS51257">
    <property type="entry name" value="PROKAR_LIPOPROTEIN"/>
    <property type="match status" value="1"/>
</dbReference>
<proteinExistence type="inferred from homology"/>
<keyword evidence="11" id="KW-1185">Reference proteome</keyword>
<keyword evidence="7" id="KW-0732">Signal</keyword>
<dbReference type="Pfam" id="PF00964">
    <property type="entry name" value="Elicitin"/>
    <property type="match status" value="1"/>
</dbReference>
<organism evidence="8 11">
    <name type="scientific">Phytophthora fragariae</name>
    <dbReference type="NCBI Taxonomy" id="53985"/>
    <lineage>
        <taxon>Eukaryota</taxon>
        <taxon>Sar</taxon>
        <taxon>Stramenopiles</taxon>
        <taxon>Oomycota</taxon>
        <taxon>Peronosporomycetes</taxon>
        <taxon>Peronosporales</taxon>
        <taxon>Peronosporaceae</taxon>
        <taxon>Phytophthora</taxon>
    </lineage>
</organism>
<sequence>MPLARWILGLVLAAVVMVGCSAVLPTCTTAQLNTIKSIAKATPLANYLGICKALSSYEVYPFKTAPTDTEQDSVCGHLFCRTGLKVFYQSAGLPQCNVEVDGESITPNAQLQRICPDIWTT</sequence>
<protein>
    <recommendedName>
        <fullName evidence="6">Elicitin</fullName>
    </recommendedName>
</protein>
<dbReference type="Proteomes" id="UP000476176">
    <property type="component" value="Unassembled WGS sequence"/>
</dbReference>
<name>A0A6A3VN76_9STRA</name>
<evidence type="ECO:0000256" key="3">
    <source>
        <dbReference type="ARBA" id="ARBA00022525"/>
    </source>
</evidence>
<accession>A0A6A3VN76</accession>
<dbReference type="InterPro" id="IPR002200">
    <property type="entry name" value="Elicitin"/>
</dbReference>
<evidence type="ECO:0000256" key="7">
    <source>
        <dbReference type="SAM" id="SignalP"/>
    </source>
</evidence>
<dbReference type="SUPFAM" id="SSF48647">
    <property type="entry name" value="Fungal elicitin"/>
    <property type="match status" value="1"/>
</dbReference>
<keyword evidence="4 6" id="KW-0928">Hypersensitive response elicitation</keyword>
<evidence type="ECO:0000313" key="13">
    <source>
        <dbReference type="Proteomes" id="UP000476176"/>
    </source>
</evidence>
<comment type="function">
    <text evidence="6">Induces local and distal defense responses (incompatible hypersensitive reaction) in plants from the solanaceae and cruciferae families. Elicits leaf necrosis and causes the accumulation of pathogenesis-related proteins. Might interact with the lipidic molecules of the plasma membrane.</text>
</comment>
<evidence type="ECO:0000256" key="2">
    <source>
        <dbReference type="ARBA" id="ARBA00009544"/>
    </source>
</evidence>
<feature type="signal peptide" evidence="7">
    <location>
        <begin position="1"/>
        <end position="22"/>
    </location>
</feature>
<feature type="chain" id="PRO_5033872968" description="Elicitin" evidence="7">
    <location>
        <begin position="23"/>
        <end position="121"/>
    </location>
</feature>
<comment type="similarity">
    <text evidence="2 6">Belongs to the elicitin family.</text>
</comment>
<dbReference type="EMBL" id="QXGE01003849">
    <property type="protein sequence ID" value="KAE9273039.1"/>
    <property type="molecule type" value="Genomic_DNA"/>
</dbReference>
<dbReference type="AlphaFoldDB" id="A0A6A3VN76"/>
<evidence type="ECO:0000256" key="5">
    <source>
        <dbReference type="ARBA" id="ARBA00023157"/>
    </source>
</evidence>
<dbReference type="Proteomes" id="UP000437068">
    <property type="component" value="Unassembled WGS sequence"/>
</dbReference>
<dbReference type="Proteomes" id="UP000433483">
    <property type="component" value="Unassembled WGS sequence"/>
</dbReference>
<dbReference type="Gene3D" id="1.10.239.10">
    <property type="entry name" value="Elicitin domain"/>
    <property type="match status" value="1"/>
</dbReference>
<evidence type="ECO:0000313" key="9">
    <source>
        <dbReference type="EMBL" id="KAE9172443.1"/>
    </source>
</evidence>
<evidence type="ECO:0000313" key="8">
    <source>
        <dbReference type="EMBL" id="KAE9168951.1"/>
    </source>
</evidence>
<evidence type="ECO:0000256" key="4">
    <source>
        <dbReference type="ARBA" id="ARBA00022978"/>
    </source>
</evidence>
<evidence type="ECO:0000256" key="6">
    <source>
        <dbReference type="RuleBase" id="RU368111"/>
    </source>
</evidence>
<dbReference type="GO" id="GO:0052040">
    <property type="term" value="P:symbiont-mediated perturbation of host programmed cell death"/>
    <property type="evidence" value="ECO:0007669"/>
    <property type="project" value="UniProtKB-UniRule"/>
</dbReference>
<reference evidence="11 12" key="1">
    <citation type="submission" date="2018-08" db="EMBL/GenBank/DDBJ databases">
        <title>Genomic investigation of the strawberry pathogen Phytophthora fragariae indicates pathogenicity is determined by transcriptional variation in three key races.</title>
        <authorList>
            <person name="Adams T.M."/>
            <person name="Armitage A.D."/>
            <person name="Sobczyk M.K."/>
            <person name="Bates H.J."/>
            <person name="Dunwell J.M."/>
            <person name="Nellist C.F."/>
            <person name="Harrison R.J."/>
        </authorList>
    </citation>
    <scope>NUCLEOTIDE SEQUENCE [LARGE SCALE GENOMIC DNA]</scope>
    <source>
        <strain evidence="10 12">A4</strain>
        <strain evidence="9 13">BC-23</strain>
        <strain evidence="8 11">NOV-27</strain>
    </source>
</reference>
<comment type="caution">
    <text evidence="8">The sequence shown here is derived from an EMBL/GenBank/DDBJ whole genome shotgun (WGS) entry which is preliminary data.</text>
</comment>
<dbReference type="EMBL" id="QXGC01003894">
    <property type="protein sequence ID" value="KAE9172443.1"/>
    <property type="molecule type" value="Genomic_DNA"/>
</dbReference>
<evidence type="ECO:0000256" key="1">
    <source>
        <dbReference type="ARBA" id="ARBA00004613"/>
    </source>
</evidence>
<evidence type="ECO:0000313" key="11">
    <source>
        <dbReference type="Proteomes" id="UP000433483"/>
    </source>
</evidence>
<dbReference type="EMBL" id="QXGB01003793">
    <property type="protein sequence ID" value="KAE9168951.1"/>
    <property type="molecule type" value="Genomic_DNA"/>
</dbReference>